<evidence type="ECO:0000313" key="3">
    <source>
        <dbReference type="EMBL" id="MFD1829668.1"/>
    </source>
</evidence>
<gene>
    <name evidence="3" type="ORF">ACFSJS_08320</name>
</gene>
<dbReference type="PANTHER" id="PTHR30572">
    <property type="entry name" value="MEMBRANE COMPONENT OF TRANSPORTER-RELATED"/>
    <property type="match status" value="1"/>
</dbReference>
<accession>A0ABW4PIR5</accession>
<evidence type="ECO:0000313" key="4">
    <source>
        <dbReference type="Proteomes" id="UP001597365"/>
    </source>
</evidence>
<name>A0ABW4PIR5_9ACTN</name>
<keyword evidence="2" id="KW-0812">Transmembrane</keyword>
<dbReference type="Proteomes" id="UP001597365">
    <property type="component" value="Unassembled WGS sequence"/>
</dbReference>
<feature type="compositionally biased region" description="Low complexity" evidence="1">
    <location>
        <begin position="11"/>
        <end position="20"/>
    </location>
</feature>
<feature type="compositionally biased region" description="Basic and acidic residues" evidence="1">
    <location>
        <begin position="1"/>
        <end position="10"/>
    </location>
</feature>
<feature type="transmembrane region" description="Helical" evidence="2">
    <location>
        <begin position="32"/>
        <end position="52"/>
    </location>
</feature>
<sequence length="941" mass="95795">MADGERRETARTAPGARGAAAPWVRARLRTSAAGSLAMGLLVLVTAFLAAAVPRQTAAQEDEELRQALAGAPLERRSVTVTADVHHVAVRDGYRLPGPAALEEGARALRDAARPPLAPDRDRAVNGIRTKEPVTVDGHGLPRPSGIDPQLTLHTAPLQAERHLRLVSGRMPSPTVREDTVEAVVTERTAKTMNLKTGSTVVFPDVTGTPVTVRVSGVAAPRDPDSAHWRIETDLLEPSLRAVPTKMPPPLEYWHFTALIDSGAREVLLRCDGGAAIYGHHPLRVGDVTAANASALLAALVSLSSGADEARLRDRSPLPDPDVDADGPAGLLEAFEQERATSRALVTTAVVGVGTAAAVVLVLAGVLTVTARRPELELLRARGGSLPGIGLRLLGETSAVAVPAAAAGTAAALLWVPAPGVAASLAMGAAVALAACLTLPLLAVAAHRRPGPPVRGDVAAARPSRRRTVAELTVVALASGGLVAVRRGTGAGPGAGTAVDPLTAAAPVLPAVVAAVVLLRVYPLPLRLSARPAARLRGLVLPLALARLGRAPAASVLPLLAMVVALTVSAFGGSVLAGVTAGRAHAALAEVGADARVEVPGVFPEDLEERLRRVEGVSGTSAVRIENGRSLKGVRAAPFALVAVDPETYARLTARTGLDGDGPFPAGELGRAGGEGAAVPAVVSPGLAEALGEGGEAEVDAVVGDTPVRAVAVRGRTPAVTGEFAVVSSAAFAGAHPDRRGSHALRPTTVLVSGTGLDGRALRAAAGEEGEDVTVTVRAEREAGYESGPLQDGTRLVHAAAVAAGIGYGALALLLWLLQSAPGRRTLLARLRAMGASRGQGRALVWAETLPLAVLGVVGGAVAAPATVALLRPGVDLTPLAFTAQVRAAGEETVRAALVPDAGSLVWPSLLLLALTCVVAAVQAGTGGVREEAERLRTGERE</sequence>
<reference evidence="4" key="1">
    <citation type="journal article" date="2019" name="Int. J. Syst. Evol. Microbiol.">
        <title>The Global Catalogue of Microorganisms (GCM) 10K type strain sequencing project: providing services to taxonomists for standard genome sequencing and annotation.</title>
        <authorList>
            <consortium name="The Broad Institute Genomics Platform"/>
            <consortium name="The Broad Institute Genome Sequencing Center for Infectious Disease"/>
            <person name="Wu L."/>
            <person name="Ma J."/>
        </authorList>
    </citation>
    <scope>NUCLEOTIDE SEQUENCE [LARGE SCALE GENOMIC DNA]</scope>
    <source>
        <strain evidence="4">CGMCC 4.7455</strain>
    </source>
</reference>
<feature type="transmembrane region" description="Helical" evidence="2">
    <location>
        <begin position="849"/>
        <end position="870"/>
    </location>
</feature>
<keyword evidence="4" id="KW-1185">Reference proteome</keyword>
<keyword evidence="2" id="KW-0472">Membrane</keyword>
<feature type="transmembrane region" description="Helical" evidence="2">
    <location>
        <begin position="904"/>
        <end position="928"/>
    </location>
</feature>
<dbReference type="RefSeq" id="WP_380898452.1">
    <property type="nucleotide sequence ID" value="NZ_JBHUFU010000004.1"/>
</dbReference>
<dbReference type="EMBL" id="JBHUFU010000004">
    <property type="protein sequence ID" value="MFD1829668.1"/>
    <property type="molecule type" value="Genomic_DNA"/>
</dbReference>
<feature type="transmembrane region" description="Helical" evidence="2">
    <location>
        <begin position="467"/>
        <end position="484"/>
    </location>
</feature>
<evidence type="ECO:0000256" key="2">
    <source>
        <dbReference type="SAM" id="Phobius"/>
    </source>
</evidence>
<evidence type="ECO:0000256" key="1">
    <source>
        <dbReference type="SAM" id="MobiDB-lite"/>
    </source>
</evidence>
<organism evidence="3 4">
    <name type="scientific">Streptomyces desertarenae</name>
    <dbReference type="NCBI Taxonomy" id="2666184"/>
    <lineage>
        <taxon>Bacteria</taxon>
        <taxon>Bacillati</taxon>
        <taxon>Actinomycetota</taxon>
        <taxon>Actinomycetes</taxon>
        <taxon>Kitasatosporales</taxon>
        <taxon>Streptomycetaceae</taxon>
        <taxon>Streptomyces</taxon>
    </lineage>
</organism>
<keyword evidence="2" id="KW-1133">Transmembrane helix</keyword>
<feature type="transmembrane region" description="Helical" evidence="2">
    <location>
        <begin position="343"/>
        <end position="369"/>
    </location>
</feature>
<proteinExistence type="predicted"/>
<dbReference type="PANTHER" id="PTHR30572:SF4">
    <property type="entry name" value="ABC TRANSPORTER PERMEASE YTRF"/>
    <property type="match status" value="1"/>
</dbReference>
<feature type="transmembrane region" description="Helical" evidence="2">
    <location>
        <begin position="390"/>
        <end position="415"/>
    </location>
</feature>
<feature type="transmembrane region" description="Helical" evidence="2">
    <location>
        <begin position="421"/>
        <end position="446"/>
    </location>
</feature>
<comment type="caution">
    <text evidence="3">The sequence shown here is derived from an EMBL/GenBank/DDBJ whole genome shotgun (WGS) entry which is preliminary data.</text>
</comment>
<feature type="transmembrane region" description="Helical" evidence="2">
    <location>
        <begin position="504"/>
        <end position="521"/>
    </location>
</feature>
<feature type="transmembrane region" description="Helical" evidence="2">
    <location>
        <begin position="555"/>
        <end position="578"/>
    </location>
</feature>
<protein>
    <submittedName>
        <fullName evidence="3">ABC transporter permease</fullName>
    </submittedName>
</protein>
<feature type="transmembrane region" description="Helical" evidence="2">
    <location>
        <begin position="795"/>
        <end position="817"/>
    </location>
</feature>
<feature type="region of interest" description="Disordered" evidence="1">
    <location>
        <begin position="1"/>
        <end position="20"/>
    </location>
</feature>
<dbReference type="InterPro" id="IPR050250">
    <property type="entry name" value="Macrolide_Exporter_MacB"/>
</dbReference>